<reference evidence="3 4" key="1">
    <citation type="submission" date="2019-07" db="EMBL/GenBank/DDBJ databases">
        <title>Complete genome of Crassaminicella thermophila SY095.</title>
        <authorList>
            <person name="Li X."/>
        </authorList>
    </citation>
    <scope>NUCLEOTIDE SEQUENCE [LARGE SCALE GENOMIC DNA]</scope>
    <source>
        <strain evidence="3 4">SY095</strain>
    </source>
</reference>
<keyword evidence="4" id="KW-1185">Reference proteome</keyword>
<evidence type="ECO:0000259" key="2">
    <source>
        <dbReference type="Pfam" id="PF13649"/>
    </source>
</evidence>
<dbReference type="OrthoDB" id="122388at2"/>
<dbReference type="EMBL" id="CP042243">
    <property type="protein sequence ID" value="QEK13348.1"/>
    <property type="molecule type" value="Genomic_DNA"/>
</dbReference>
<proteinExistence type="predicted"/>
<dbReference type="InterPro" id="IPR041698">
    <property type="entry name" value="Methyltransf_25"/>
</dbReference>
<sequence>MPVFNQLFDEWAANYDETVYGNNNEYIEVFANYNNILETISQKIEDKKDGHILEIGTGTGNLTRLLYQKNFHVTGIEPSQEMRKIFKSKLPNVEILDGHFLSVPVKNKVDAIVTSYAFHHLTWEEKKAALIYLDSILNEKGRMIIADTMFESLAYKSNLLKYVASMKSFKLLNDLNTEYYECVEDICQLFKEQNYSFETIKMNKYVWIISAEKGGF</sequence>
<organism evidence="3 4">
    <name type="scientific">Crassaminicella thermophila</name>
    <dbReference type="NCBI Taxonomy" id="2599308"/>
    <lineage>
        <taxon>Bacteria</taxon>
        <taxon>Bacillati</taxon>
        <taxon>Bacillota</taxon>
        <taxon>Clostridia</taxon>
        <taxon>Eubacteriales</taxon>
        <taxon>Clostridiaceae</taxon>
        <taxon>Crassaminicella</taxon>
    </lineage>
</organism>
<accession>A0A5C0SJE4</accession>
<dbReference type="CDD" id="cd02440">
    <property type="entry name" value="AdoMet_MTases"/>
    <property type="match status" value="1"/>
</dbReference>
<dbReference type="RefSeq" id="WP_148810520.1">
    <property type="nucleotide sequence ID" value="NZ_CP042243.1"/>
</dbReference>
<dbReference type="InterPro" id="IPR029063">
    <property type="entry name" value="SAM-dependent_MTases_sf"/>
</dbReference>
<dbReference type="SUPFAM" id="SSF53335">
    <property type="entry name" value="S-adenosyl-L-methionine-dependent methyltransferases"/>
    <property type="match status" value="1"/>
</dbReference>
<protein>
    <submittedName>
        <fullName evidence="3">Class I SAM-dependent methyltransferase</fullName>
    </submittedName>
</protein>
<dbReference type="Proteomes" id="UP000324646">
    <property type="component" value="Chromosome"/>
</dbReference>
<dbReference type="GO" id="GO:0008168">
    <property type="term" value="F:methyltransferase activity"/>
    <property type="evidence" value="ECO:0007669"/>
    <property type="project" value="UniProtKB-KW"/>
</dbReference>
<evidence type="ECO:0000313" key="4">
    <source>
        <dbReference type="Proteomes" id="UP000324646"/>
    </source>
</evidence>
<dbReference type="PANTHER" id="PTHR43861">
    <property type="entry name" value="TRANS-ACONITATE 2-METHYLTRANSFERASE-RELATED"/>
    <property type="match status" value="1"/>
</dbReference>
<dbReference type="Pfam" id="PF13649">
    <property type="entry name" value="Methyltransf_25"/>
    <property type="match status" value="1"/>
</dbReference>
<dbReference type="AlphaFoldDB" id="A0A5C0SJE4"/>
<dbReference type="KEGG" id="crs:FQB35_14300"/>
<evidence type="ECO:0000256" key="1">
    <source>
        <dbReference type="ARBA" id="ARBA00022679"/>
    </source>
</evidence>
<dbReference type="Gene3D" id="3.40.50.150">
    <property type="entry name" value="Vaccinia Virus protein VP39"/>
    <property type="match status" value="1"/>
</dbReference>
<keyword evidence="1 3" id="KW-0808">Transferase</keyword>
<name>A0A5C0SJE4_CRATE</name>
<evidence type="ECO:0000313" key="3">
    <source>
        <dbReference type="EMBL" id="QEK13348.1"/>
    </source>
</evidence>
<keyword evidence="3" id="KW-0489">Methyltransferase</keyword>
<gene>
    <name evidence="3" type="ORF">FQB35_14300</name>
</gene>
<dbReference type="GO" id="GO:0032259">
    <property type="term" value="P:methylation"/>
    <property type="evidence" value="ECO:0007669"/>
    <property type="project" value="UniProtKB-KW"/>
</dbReference>
<feature type="domain" description="Methyltransferase" evidence="2">
    <location>
        <begin position="52"/>
        <end position="141"/>
    </location>
</feature>